<dbReference type="PANTHER" id="PTHR46599:SF3">
    <property type="entry name" value="PIGGYBAC TRANSPOSABLE ELEMENT-DERIVED PROTEIN 4"/>
    <property type="match status" value="1"/>
</dbReference>
<dbReference type="EMBL" id="CAJNRD030001122">
    <property type="protein sequence ID" value="CAG5100653.1"/>
    <property type="molecule type" value="Genomic_DNA"/>
</dbReference>
<keyword evidence="3" id="KW-1185">Reference proteome</keyword>
<evidence type="ECO:0000313" key="2">
    <source>
        <dbReference type="EMBL" id="CAG5100653.1"/>
    </source>
</evidence>
<comment type="caution">
    <text evidence="2">The sequence shown here is derived from an EMBL/GenBank/DDBJ whole genome shotgun (WGS) entry which is preliminary data.</text>
</comment>
<protein>
    <recommendedName>
        <fullName evidence="1">PiggyBac transposable element-derived protein domain-containing protein</fullName>
    </recommendedName>
</protein>
<dbReference type="Proteomes" id="UP000786811">
    <property type="component" value="Unassembled WGS sequence"/>
</dbReference>
<dbReference type="AlphaFoldDB" id="A0A8J2MNF9"/>
<feature type="domain" description="PiggyBac transposable element-derived protein" evidence="1">
    <location>
        <begin position="7"/>
        <end position="53"/>
    </location>
</feature>
<dbReference type="PANTHER" id="PTHR46599">
    <property type="entry name" value="PIGGYBAC TRANSPOSABLE ELEMENT-DERIVED PROTEIN 4"/>
    <property type="match status" value="1"/>
</dbReference>
<dbReference type="OrthoDB" id="8123139at2759"/>
<dbReference type="InterPro" id="IPR029526">
    <property type="entry name" value="PGBD"/>
</dbReference>
<dbReference type="Pfam" id="PF13843">
    <property type="entry name" value="DDE_Tnp_1_7"/>
    <property type="match status" value="1"/>
</dbReference>
<sequence length="165" mass="19119">MENYVHIIEHYNKTKSGTDTFDQLCKLHTVARATKRWPVRFLFGMLDQAIVNSRILHISKLVAAEEEEQKKKTARECYQQVAFIYLRLDGDVSLRQGTRKGIEKILNINQPSSQNDSRPVSEKHQRCALCPRKDDHKTQALCPSCMRAMCDKHRIYMCYDCGGVE</sequence>
<reference evidence="2" key="1">
    <citation type="submission" date="2021-04" db="EMBL/GenBank/DDBJ databases">
        <authorList>
            <person name="Chebbi M.A.C M."/>
        </authorList>
    </citation>
    <scope>NUCLEOTIDE SEQUENCE</scope>
</reference>
<evidence type="ECO:0000259" key="1">
    <source>
        <dbReference type="Pfam" id="PF13843"/>
    </source>
</evidence>
<name>A0A8J2MNF9_COTCN</name>
<accession>A0A8J2MNF9</accession>
<proteinExistence type="predicted"/>
<evidence type="ECO:0000313" key="3">
    <source>
        <dbReference type="Proteomes" id="UP000786811"/>
    </source>
</evidence>
<organism evidence="2 3">
    <name type="scientific">Cotesia congregata</name>
    <name type="common">Parasitoid wasp</name>
    <name type="synonym">Apanteles congregatus</name>
    <dbReference type="NCBI Taxonomy" id="51543"/>
    <lineage>
        <taxon>Eukaryota</taxon>
        <taxon>Metazoa</taxon>
        <taxon>Ecdysozoa</taxon>
        <taxon>Arthropoda</taxon>
        <taxon>Hexapoda</taxon>
        <taxon>Insecta</taxon>
        <taxon>Pterygota</taxon>
        <taxon>Neoptera</taxon>
        <taxon>Endopterygota</taxon>
        <taxon>Hymenoptera</taxon>
        <taxon>Apocrita</taxon>
        <taxon>Ichneumonoidea</taxon>
        <taxon>Braconidae</taxon>
        <taxon>Microgastrinae</taxon>
        <taxon>Cotesia</taxon>
    </lineage>
</organism>
<gene>
    <name evidence="2" type="ORF">HICCMSTLAB_LOCUS9726</name>
</gene>